<reference evidence="1 2" key="1">
    <citation type="submission" date="2019-06" db="EMBL/GenBank/DDBJ databases">
        <authorList>
            <person name="Deangelis K."/>
            <person name="Huntemann M."/>
            <person name="Clum A."/>
            <person name="Pillay M."/>
            <person name="Palaniappan K."/>
            <person name="Varghese N."/>
            <person name="Mikhailova N."/>
            <person name="Stamatis D."/>
            <person name="Reddy T."/>
            <person name="Daum C."/>
            <person name="Shapiro N."/>
            <person name="Ivanova N."/>
            <person name="Kyrpides N."/>
            <person name="Woyke T."/>
        </authorList>
    </citation>
    <scope>NUCLEOTIDE SEQUENCE [LARGE SCALE GENOMIC DNA]</scope>
    <source>
        <strain evidence="1 2">106R</strain>
    </source>
</reference>
<dbReference type="RefSeq" id="WP_141971396.1">
    <property type="nucleotide sequence ID" value="NZ_JBQPIZ010000049.1"/>
</dbReference>
<comment type="caution">
    <text evidence="1">The sequence shown here is derived from an EMBL/GenBank/DDBJ whole genome shotgun (WGS) entry which is preliminary data.</text>
</comment>
<sequence length="153" mass="17461">MEKSSEYNKVCISGKEFYIIKLEPWKRLTFIADFQKEFLVPVINSIGNGKLSNILNGDELPDNEVMSIISSLSQTIDGKTVEKWAKRITDEGVVIYINDNKEKAKLSFVQLNDMFKNPIDIIVLMKDAIIFNMEGVSTLFDSFKRNQSNEEGI</sequence>
<reference evidence="1 2" key="2">
    <citation type="submission" date="2019-07" db="EMBL/GenBank/DDBJ databases">
        <title>Investigation of anaerobic lignin degradation for improved lignocellulosic biofuels.</title>
        <authorList>
            <person name="Deangelis K.PhD."/>
        </authorList>
    </citation>
    <scope>NUCLEOTIDE SEQUENCE [LARGE SCALE GENOMIC DNA]</scope>
    <source>
        <strain evidence="1 2">106R</strain>
    </source>
</reference>
<proteinExistence type="predicted"/>
<dbReference type="AlphaFoldDB" id="A0AA46QD02"/>
<evidence type="ECO:0000313" key="2">
    <source>
        <dbReference type="Proteomes" id="UP000320710"/>
    </source>
</evidence>
<accession>A0AA46QD02</accession>
<evidence type="ECO:0000313" key="1">
    <source>
        <dbReference type="EMBL" id="TQI86456.1"/>
    </source>
</evidence>
<dbReference type="Pfam" id="PF21822">
    <property type="entry name" value="Phage_TAC_15"/>
    <property type="match status" value="1"/>
</dbReference>
<dbReference type="Proteomes" id="UP000320710">
    <property type="component" value="Unassembled WGS sequence"/>
</dbReference>
<protein>
    <submittedName>
        <fullName evidence="1">Uncharacterized protein</fullName>
    </submittedName>
</protein>
<dbReference type="EMBL" id="VFMJ01000001">
    <property type="protein sequence ID" value="TQI86456.1"/>
    <property type="molecule type" value="Genomic_DNA"/>
</dbReference>
<name>A0AA46QD02_SERMA</name>
<gene>
    <name evidence="1" type="ORF">FHU12_4078</name>
</gene>
<dbReference type="InterPro" id="IPR049156">
    <property type="entry name" value="Phage_chap_TAC_15-like"/>
</dbReference>
<organism evidence="1 2">
    <name type="scientific">Serratia marcescens</name>
    <dbReference type="NCBI Taxonomy" id="615"/>
    <lineage>
        <taxon>Bacteria</taxon>
        <taxon>Pseudomonadati</taxon>
        <taxon>Pseudomonadota</taxon>
        <taxon>Gammaproteobacteria</taxon>
        <taxon>Enterobacterales</taxon>
        <taxon>Yersiniaceae</taxon>
        <taxon>Serratia</taxon>
    </lineage>
</organism>